<keyword evidence="3 5" id="KW-0378">Hydrolase</keyword>
<evidence type="ECO:0000256" key="2">
    <source>
        <dbReference type="ARBA" id="ARBA00022670"/>
    </source>
</evidence>
<dbReference type="CDD" id="cd07473">
    <property type="entry name" value="Peptidases_S8_Subtilisin_like"/>
    <property type="match status" value="1"/>
</dbReference>
<dbReference type="InterPro" id="IPR023827">
    <property type="entry name" value="Peptidase_S8_Asp-AS"/>
</dbReference>
<dbReference type="Pfam" id="PF00082">
    <property type="entry name" value="Peptidase_S8"/>
    <property type="match status" value="1"/>
</dbReference>
<evidence type="ECO:0000313" key="10">
    <source>
        <dbReference type="Proteomes" id="UP001150830"/>
    </source>
</evidence>
<feature type="domain" description="Peptidase S8/S53" evidence="8">
    <location>
        <begin position="142"/>
        <end position="414"/>
    </location>
</feature>
<dbReference type="GO" id="GO:0006508">
    <property type="term" value="P:proteolysis"/>
    <property type="evidence" value="ECO:0007669"/>
    <property type="project" value="UniProtKB-KW"/>
</dbReference>
<dbReference type="PANTHER" id="PTHR43806">
    <property type="entry name" value="PEPTIDASE S8"/>
    <property type="match status" value="1"/>
</dbReference>
<dbReference type="InterPro" id="IPR013783">
    <property type="entry name" value="Ig-like_fold"/>
</dbReference>
<keyword evidence="2 5" id="KW-0645">Protease</keyword>
<dbReference type="InterPro" id="IPR015500">
    <property type="entry name" value="Peptidase_S8_subtilisin-rel"/>
</dbReference>
<gene>
    <name evidence="9" type="ORF">OUO13_16285</name>
</gene>
<dbReference type="RefSeq" id="WP_283174940.1">
    <property type="nucleotide sequence ID" value="NZ_JAPNOA010000056.1"/>
</dbReference>
<comment type="similarity">
    <text evidence="1 5 6">Belongs to the peptidase S8 family.</text>
</comment>
<feature type="active site" description="Charge relay system" evidence="5">
    <location>
        <position position="150"/>
    </location>
</feature>
<accession>A0A9X3IST1</accession>
<dbReference type="PROSITE" id="PS00136">
    <property type="entry name" value="SUBTILASE_ASP"/>
    <property type="match status" value="1"/>
</dbReference>
<feature type="signal peptide" evidence="7">
    <location>
        <begin position="1"/>
        <end position="23"/>
    </location>
</feature>
<keyword evidence="10" id="KW-1185">Reference proteome</keyword>
<dbReference type="NCBIfam" id="NF041940">
    <property type="entry name" value="choice_anch_X"/>
    <property type="match status" value="1"/>
</dbReference>
<feature type="active site" description="Charge relay system" evidence="5">
    <location>
        <position position="205"/>
    </location>
</feature>
<reference evidence="9" key="1">
    <citation type="submission" date="2022-11" db="EMBL/GenBank/DDBJ databases">
        <title>Parathalassolutuus dongxingensis gen. nov., sp. nov., a novel member of family Oceanospirillaceae isolated from a coastal shrimp pond in Guangxi, China.</title>
        <authorList>
            <person name="Chen H."/>
        </authorList>
    </citation>
    <scope>NUCLEOTIDE SEQUENCE</scope>
    <source>
        <strain evidence="9">G-43</strain>
    </source>
</reference>
<evidence type="ECO:0000256" key="3">
    <source>
        <dbReference type="ARBA" id="ARBA00022801"/>
    </source>
</evidence>
<proteinExistence type="inferred from homology"/>
<dbReference type="SUPFAM" id="SSF49299">
    <property type="entry name" value="PKD domain"/>
    <property type="match status" value="1"/>
</dbReference>
<evidence type="ECO:0000256" key="6">
    <source>
        <dbReference type="RuleBase" id="RU003355"/>
    </source>
</evidence>
<dbReference type="InterPro" id="IPR050131">
    <property type="entry name" value="Peptidase_S8_subtilisin-like"/>
</dbReference>
<comment type="caution">
    <text evidence="9">The sequence shown here is derived from an EMBL/GenBank/DDBJ whole genome shotgun (WGS) entry which is preliminary data.</text>
</comment>
<dbReference type="PROSITE" id="PS00137">
    <property type="entry name" value="SUBTILASE_HIS"/>
    <property type="match status" value="1"/>
</dbReference>
<dbReference type="InterPro" id="IPR036852">
    <property type="entry name" value="Peptidase_S8/S53_dom_sf"/>
</dbReference>
<dbReference type="AlphaFoldDB" id="A0A9X3IST1"/>
<dbReference type="InterPro" id="IPR023828">
    <property type="entry name" value="Peptidase_S8_Ser-AS"/>
</dbReference>
<dbReference type="GO" id="GO:0004252">
    <property type="term" value="F:serine-type endopeptidase activity"/>
    <property type="evidence" value="ECO:0007669"/>
    <property type="project" value="UniProtKB-UniRule"/>
</dbReference>
<feature type="active site" description="Charge relay system" evidence="5">
    <location>
        <position position="370"/>
    </location>
</feature>
<feature type="chain" id="PRO_5040775237" evidence="7">
    <location>
        <begin position="24"/>
        <end position="991"/>
    </location>
</feature>
<dbReference type="EMBL" id="JAPNOA010000056">
    <property type="protein sequence ID" value="MCY0966742.1"/>
    <property type="molecule type" value="Genomic_DNA"/>
</dbReference>
<dbReference type="InterPro" id="IPR022398">
    <property type="entry name" value="Peptidase_S8_His-AS"/>
</dbReference>
<dbReference type="PROSITE" id="PS51892">
    <property type="entry name" value="SUBTILASE"/>
    <property type="match status" value="1"/>
</dbReference>
<dbReference type="PRINTS" id="PR00723">
    <property type="entry name" value="SUBTILISIN"/>
</dbReference>
<dbReference type="InterPro" id="IPR035986">
    <property type="entry name" value="PKD_dom_sf"/>
</dbReference>
<dbReference type="Gene3D" id="2.60.40.10">
    <property type="entry name" value="Immunoglobulins"/>
    <property type="match status" value="1"/>
</dbReference>
<keyword evidence="7" id="KW-0732">Signal</keyword>
<evidence type="ECO:0000313" key="9">
    <source>
        <dbReference type="EMBL" id="MCY0966742.1"/>
    </source>
</evidence>
<evidence type="ECO:0000256" key="1">
    <source>
        <dbReference type="ARBA" id="ARBA00011073"/>
    </source>
</evidence>
<dbReference type="InterPro" id="IPR000209">
    <property type="entry name" value="Peptidase_S8/S53_dom"/>
</dbReference>
<dbReference type="SUPFAM" id="SSF52743">
    <property type="entry name" value="Subtilisin-like"/>
    <property type="match status" value="1"/>
</dbReference>
<evidence type="ECO:0000259" key="8">
    <source>
        <dbReference type="Pfam" id="PF00082"/>
    </source>
</evidence>
<organism evidence="9 10">
    <name type="scientific">Parathalassolituus penaei</name>
    <dbReference type="NCBI Taxonomy" id="2997323"/>
    <lineage>
        <taxon>Bacteria</taxon>
        <taxon>Pseudomonadati</taxon>
        <taxon>Pseudomonadota</taxon>
        <taxon>Gammaproteobacteria</taxon>
        <taxon>Oceanospirillales</taxon>
        <taxon>Oceanospirillaceae</taxon>
        <taxon>Parathalassolituus</taxon>
    </lineage>
</organism>
<sequence>MKRYLICLLMALSGTVASPFIYAAPPPGVASTAHESRFIVVWKNATAKTKATANRTFQVNSEKPLKHLDSIGVYEKSSGQSLKDAMAAMQAVDGVEAVYPDNHIEPFQLPNDPSFDELWGLSQSNDVDINAPLAWDSSTGSDTVYVGVIDTGVDVSHEDLAANIWTNPGEIAGNGIDDDGNGWVDDVHGVDTLNYDGTPEDDVGHGTHVAGTIAAVGNNDIGVAGVTWNTKIIPCKFMDEFGGYDSGAIACLDYMLTLKADKGLDIIATNNSWGSYSFSQPLYDAIQSHANNGILFIAAAGNDAVNNNQYSSYPASYSNANIIAVASHGRTGELSSFSNYGSGVVDIAAPGEDIYSTVPDDQYAYYSGTSMATPHVTGAIALLRAMYPDSTALGLRSLLLNAGVDRTDFSGQTDYGRLRLANNDGSGAIACGTDILISRIEPLNAHTDVSIGTSVLVRFSSSRCGEAGSPVVLHSSNGETLTLTDDGEGADAVANDGIFSIYIHVDWSGSREFVPEGDEEETFNLNGLVQPVVTQVSYRWETPVSTTALALTDDSYAAIPLDFDLQSPNGTITTLYASSNGLVFGSNDVTRAYQNLQMPFDSSEEFYSPFWADLTPSTGTEYRYGVVGSAPSRKLVVEFSNVYFYGVYTGDATVTFQVVFSEDSPVVYFNYQDVTVDSYRSGGATVAVGYQHDGYGETWSRNSATLSDNMSLMVAVPGVIDTAPEIYSVETSGIARVGYPVTVTLDVPATNPDGTVLEVDMGDGSGYRAYSSDTPFTYTYSEAGVYTLVGRVTYESSYSMASTSLSILALSDLEMALIDEARNTAMEDILAAPDEYGLITQAEAEQSQTDAVAAAETATAAATLTAVTSNPQDYGLISQADAEANSAAAAAEAAAAARQAILDDPEAVGLTTIVNTSDEIGALAAGTHLVGASTDITNLASFFGDVRFVWVFQDGVFKGWSPDADLLTRLQNSGYGVLTSISAGQGFWVSK</sequence>
<dbReference type="Gene3D" id="3.40.50.200">
    <property type="entry name" value="Peptidase S8/S53 domain"/>
    <property type="match status" value="1"/>
</dbReference>
<dbReference type="PROSITE" id="PS00138">
    <property type="entry name" value="SUBTILASE_SER"/>
    <property type="match status" value="1"/>
</dbReference>
<evidence type="ECO:0000256" key="7">
    <source>
        <dbReference type="SAM" id="SignalP"/>
    </source>
</evidence>
<evidence type="ECO:0000256" key="4">
    <source>
        <dbReference type="ARBA" id="ARBA00022825"/>
    </source>
</evidence>
<protein>
    <submittedName>
        <fullName evidence="9">S8 family peptidase</fullName>
    </submittedName>
</protein>
<dbReference type="PANTHER" id="PTHR43806:SF11">
    <property type="entry name" value="CEREVISIN-RELATED"/>
    <property type="match status" value="1"/>
</dbReference>
<name>A0A9X3IST1_9GAMM</name>
<evidence type="ECO:0000256" key="5">
    <source>
        <dbReference type="PROSITE-ProRule" id="PRU01240"/>
    </source>
</evidence>
<dbReference type="Proteomes" id="UP001150830">
    <property type="component" value="Unassembled WGS sequence"/>
</dbReference>
<dbReference type="InterPro" id="IPR034204">
    <property type="entry name" value="PfSUB1-like_cat_dom"/>
</dbReference>
<keyword evidence="4 5" id="KW-0720">Serine protease</keyword>